<keyword evidence="9" id="KW-1185">Reference proteome</keyword>
<dbReference type="InterPro" id="IPR011766">
    <property type="entry name" value="TPP_enzyme_TPP-bd"/>
</dbReference>
<feature type="domain" description="Thiamine pyrophosphate enzyme TPP-binding" evidence="6">
    <location>
        <begin position="411"/>
        <end position="550"/>
    </location>
</feature>
<feature type="domain" description="Thiamine pyrophosphate enzyme central" evidence="5">
    <location>
        <begin position="191"/>
        <end position="327"/>
    </location>
</feature>
<evidence type="ECO:0000256" key="2">
    <source>
        <dbReference type="ARBA" id="ARBA00007812"/>
    </source>
</evidence>
<dbReference type="SUPFAM" id="SSF52467">
    <property type="entry name" value="DHS-like NAD/FAD-binding domain"/>
    <property type="match status" value="1"/>
</dbReference>
<dbReference type="PROSITE" id="PS00187">
    <property type="entry name" value="TPP_ENZYMES"/>
    <property type="match status" value="1"/>
</dbReference>
<dbReference type="GO" id="GO:0009099">
    <property type="term" value="P:L-valine biosynthetic process"/>
    <property type="evidence" value="ECO:0007669"/>
    <property type="project" value="TreeGrafter"/>
</dbReference>
<dbReference type="EMBL" id="SMFL01000002">
    <property type="protein sequence ID" value="TDE17494.1"/>
    <property type="molecule type" value="Genomic_DNA"/>
</dbReference>
<dbReference type="GO" id="GO:0000287">
    <property type="term" value="F:magnesium ion binding"/>
    <property type="evidence" value="ECO:0007669"/>
    <property type="project" value="InterPro"/>
</dbReference>
<dbReference type="GO" id="GO:0003984">
    <property type="term" value="F:acetolactate synthase activity"/>
    <property type="evidence" value="ECO:0007669"/>
    <property type="project" value="TreeGrafter"/>
</dbReference>
<evidence type="ECO:0000256" key="3">
    <source>
        <dbReference type="ARBA" id="ARBA00023052"/>
    </source>
</evidence>
<comment type="caution">
    <text evidence="8">The sequence shown here is derived from an EMBL/GenBank/DDBJ whole genome shotgun (WGS) entry which is preliminary data.</text>
</comment>
<comment type="similarity">
    <text evidence="2 4">Belongs to the TPP enzyme family.</text>
</comment>
<comment type="cofactor">
    <cofactor evidence="1">
        <name>thiamine diphosphate</name>
        <dbReference type="ChEBI" id="CHEBI:58937"/>
    </cofactor>
</comment>
<dbReference type="PANTHER" id="PTHR18968:SF13">
    <property type="entry name" value="ACETOLACTATE SYNTHASE CATALYTIC SUBUNIT, MITOCHONDRIAL"/>
    <property type="match status" value="1"/>
</dbReference>
<dbReference type="InterPro" id="IPR012000">
    <property type="entry name" value="Thiamin_PyroP_enz_cen_dom"/>
</dbReference>
<dbReference type="InterPro" id="IPR029061">
    <property type="entry name" value="THDP-binding"/>
</dbReference>
<evidence type="ECO:0000256" key="4">
    <source>
        <dbReference type="RuleBase" id="RU362132"/>
    </source>
</evidence>
<protein>
    <submittedName>
        <fullName evidence="8">Thiamine pyrophosphate-binding protein</fullName>
    </submittedName>
</protein>
<dbReference type="InterPro" id="IPR029035">
    <property type="entry name" value="DHS-like_NAD/FAD-binding_dom"/>
</dbReference>
<dbReference type="GO" id="GO:0005948">
    <property type="term" value="C:acetolactate synthase complex"/>
    <property type="evidence" value="ECO:0007669"/>
    <property type="project" value="TreeGrafter"/>
</dbReference>
<dbReference type="InterPro" id="IPR045229">
    <property type="entry name" value="TPP_enz"/>
</dbReference>
<name>A0A4R5DXT6_9BACT</name>
<dbReference type="Pfam" id="PF00205">
    <property type="entry name" value="TPP_enzyme_M"/>
    <property type="match status" value="1"/>
</dbReference>
<accession>A0A4R5DXT6</accession>
<reference evidence="8 9" key="1">
    <citation type="submission" date="2019-03" db="EMBL/GenBank/DDBJ databases">
        <title>Dyadobacter AR-3-6 sp. nov., isolated from arctic soil.</title>
        <authorList>
            <person name="Chaudhary D.K."/>
        </authorList>
    </citation>
    <scope>NUCLEOTIDE SEQUENCE [LARGE SCALE GENOMIC DNA]</scope>
    <source>
        <strain evidence="8 9">AR-3-6</strain>
    </source>
</reference>
<dbReference type="OrthoDB" id="4494979at2"/>
<dbReference type="Pfam" id="PF02775">
    <property type="entry name" value="TPP_enzyme_C"/>
    <property type="match status" value="1"/>
</dbReference>
<evidence type="ECO:0000256" key="1">
    <source>
        <dbReference type="ARBA" id="ARBA00001964"/>
    </source>
</evidence>
<evidence type="ECO:0000259" key="7">
    <source>
        <dbReference type="Pfam" id="PF02776"/>
    </source>
</evidence>
<dbReference type="GO" id="GO:0009097">
    <property type="term" value="P:isoleucine biosynthetic process"/>
    <property type="evidence" value="ECO:0007669"/>
    <property type="project" value="TreeGrafter"/>
</dbReference>
<evidence type="ECO:0000313" key="9">
    <source>
        <dbReference type="Proteomes" id="UP000294850"/>
    </source>
</evidence>
<evidence type="ECO:0000313" key="8">
    <source>
        <dbReference type="EMBL" id="TDE17494.1"/>
    </source>
</evidence>
<dbReference type="RefSeq" id="WP_131957360.1">
    <property type="nucleotide sequence ID" value="NZ_SMFL01000002.1"/>
</dbReference>
<dbReference type="Pfam" id="PF02776">
    <property type="entry name" value="TPP_enzyme_N"/>
    <property type="match status" value="1"/>
</dbReference>
<gene>
    <name evidence="8" type="ORF">E0F88_06285</name>
</gene>
<dbReference type="Gene3D" id="3.40.50.970">
    <property type="match status" value="2"/>
</dbReference>
<dbReference type="InterPro" id="IPR012001">
    <property type="entry name" value="Thiamin_PyroP_enz_TPP-bd_dom"/>
</dbReference>
<dbReference type="GO" id="GO:0030976">
    <property type="term" value="F:thiamine pyrophosphate binding"/>
    <property type="evidence" value="ECO:0007669"/>
    <property type="project" value="InterPro"/>
</dbReference>
<dbReference type="Proteomes" id="UP000294850">
    <property type="component" value="Unassembled WGS sequence"/>
</dbReference>
<sequence>MAGKTGNQKIIEQFLADGMDHMFGNPGTVEQGFLDAVEEYPEMKYILTLQESIAVMAADGYARATQKPTLVQLHSSPGIGNAVGALYQAKRGHAPLVVIGSDAGTRYMNMDAQMANDLVAMMAPVTKYSTMVHSSKSVLRTLRRAIKIAATPPMGPVYVCLPMDVLDEINEEEVFPTHIPSTRVLPSPSLINEMADALLASEKPMIFVGDGIAYSQAIPELTAVAELLGAEVYGVEFGDLVMDNSHPLYQGTTGHMFGEYSKPITTKGDVNLVVGTYMVPEVFPDLGEIYAPNAKVIHIDLNAYEIAKNHRVDIGVVGDPKLSLEALVVVLKEKISTAQKEKAAARVEEITSLKNKKIAAELDADVGQKGSYPLQMSQFASVLAEKLPADAIVFDEALTSSPAITRHIVPKIPGNYFVTRGGSLGVGFPGAIGAKLSNPDKTVIGFSGDGGSMYTIQALWSAVRHNTGAKFVVCNNGSYKLLQLNIDVYWKEREIPKHDHPLSFDLSYPAIRFDLLAQSMGVDSVRVEKEEDIAPAIERMLSDDKPFLIDLVLQGDHKSDWVKTNCSQ</sequence>
<dbReference type="CDD" id="cd02002">
    <property type="entry name" value="TPP_BFDC"/>
    <property type="match status" value="1"/>
</dbReference>
<proteinExistence type="inferred from homology"/>
<dbReference type="Gene3D" id="3.40.50.1220">
    <property type="entry name" value="TPP-binding domain"/>
    <property type="match status" value="1"/>
</dbReference>
<dbReference type="InterPro" id="IPR000399">
    <property type="entry name" value="TPP-bd_CS"/>
</dbReference>
<dbReference type="AlphaFoldDB" id="A0A4R5DXT6"/>
<keyword evidence="3 4" id="KW-0786">Thiamine pyrophosphate</keyword>
<dbReference type="CDD" id="cd07035">
    <property type="entry name" value="TPP_PYR_POX_like"/>
    <property type="match status" value="1"/>
</dbReference>
<feature type="domain" description="Thiamine pyrophosphate enzyme N-terminal TPP-binding" evidence="7">
    <location>
        <begin position="6"/>
        <end position="114"/>
    </location>
</feature>
<dbReference type="SUPFAM" id="SSF52518">
    <property type="entry name" value="Thiamin diphosphate-binding fold (THDP-binding)"/>
    <property type="match status" value="2"/>
</dbReference>
<dbReference type="PANTHER" id="PTHR18968">
    <property type="entry name" value="THIAMINE PYROPHOSPHATE ENZYMES"/>
    <property type="match status" value="1"/>
</dbReference>
<dbReference type="GO" id="GO:0050660">
    <property type="term" value="F:flavin adenine dinucleotide binding"/>
    <property type="evidence" value="ECO:0007669"/>
    <property type="project" value="TreeGrafter"/>
</dbReference>
<evidence type="ECO:0000259" key="6">
    <source>
        <dbReference type="Pfam" id="PF02775"/>
    </source>
</evidence>
<organism evidence="8 9">
    <name type="scientific">Dyadobacter psychrotolerans</name>
    <dbReference type="NCBI Taxonomy" id="2541721"/>
    <lineage>
        <taxon>Bacteria</taxon>
        <taxon>Pseudomonadati</taxon>
        <taxon>Bacteroidota</taxon>
        <taxon>Cytophagia</taxon>
        <taxon>Cytophagales</taxon>
        <taxon>Spirosomataceae</taxon>
        <taxon>Dyadobacter</taxon>
    </lineage>
</organism>
<evidence type="ECO:0000259" key="5">
    <source>
        <dbReference type="Pfam" id="PF00205"/>
    </source>
</evidence>